<reference evidence="2 3" key="1">
    <citation type="submission" date="2019-09" db="EMBL/GenBank/DDBJ databases">
        <title>Hybrid Assembly of the complete Genome of the Deep-Sea Bacterium Moritella marina from long Nanopore and Illumina reads.</title>
        <authorList>
            <person name="Magin S."/>
            <person name="Georgoulis A."/>
            <person name="Papadimitriou K."/>
            <person name="Iliakis G."/>
            <person name="Vorgias C.E."/>
        </authorList>
    </citation>
    <scope>NUCLEOTIDE SEQUENCE [LARGE SCALE GENOMIC DNA]</scope>
    <source>
        <strain evidence="2 3">MP-1</strain>
    </source>
</reference>
<feature type="signal peptide" evidence="1">
    <location>
        <begin position="1"/>
        <end position="20"/>
    </location>
</feature>
<proteinExistence type="predicted"/>
<gene>
    <name evidence="2" type="ORF">FR932_08125</name>
</gene>
<dbReference type="Proteomes" id="UP000327424">
    <property type="component" value="Chromosome"/>
</dbReference>
<protein>
    <recommendedName>
        <fullName evidence="4">DUF2541 family protein</fullName>
    </recommendedName>
</protein>
<name>A0A5J6WI47_MORMI</name>
<evidence type="ECO:0008006" key="4">
    <source>
        <dbReference type="Google" id="ProtNLM"/>
    </source>
</evidence>
<keyword evidence="3" id="KW-1185">Reference proteome</keyword>
<dbReference type="OrthoDB" id="5873583at2"/>
<evidence type="ECO:0000313" key="2">
    <source>
        <dbReference type="EMBL" id="QFI37819.1"/>
    </source>
</evidence>
<dbReference type="EMBL" id="CP044399">
    <property type="protein sequence ID" value="QFI37819.1"/>
    <property type="molecule type" value="Genomic_DNA"/>
</dbReference>
<keyword evidence="1" id="KW-0732">Signal</keyword>
<accession>A0A5J6WI47</accession>
<dbReference type="RefSeq" id="WP_019441022.1">
    <property type="nucleotide sequence ID" value="NZ_ALOE01000013.1"/>
</dbReference>
<evidence type="ECO:0000256" key="1">
    <source>
        <dbReference type="SAM" id="SignalP"/>
    </source>
</evidence>
<feature type="chain" id="PRO_5023942120" description="DUF2541 family protein" evidence="1">
    <location>
        <begin position="21"/>
        <end position="132"/>
    </location>
</feature>
<sequence length="132" mass="14608">MKFSGFILSAVVLVSSASYSVDVAAARITDNGICKAALALTLNKSPKAINAVGLQGPKVLLSLKNKNKDKWEYSCRVNKRTVDLDARKRRQDAFVDGVISYDVLRGKQKVAVTRDKKASGVTRKTYRFEELR</sequence>
<dbReference type="KEGG" id="mmaa:FR932_08125"/>
<organism evidence="2 3">
    <name type="scientific">Moritella marina ATCC 15381</name>
    <dbReference type="NCBI Taxonomy" id="1202962"/>
    <lineage>
        <taxon>Bacteria</taxon>
        <taxon>Pseudomonadati</taxon>
        <taxon>Pseudomonadota</taxon>
        <taxon>Gammaproteobacteria</taxon>
        <taxon>Alteromonadales</taxon>
        <taxon>Moritellaceae</taxon>
        <taxon>Moritella</taxon>
    </lineage>
</organism>
<dbReference type="AlphaFoldDB" id="A0A5J6WI47"/>
<evidence type="ECO:0000313" key="3">
    <source>
        <dbReference type="Proteomes" id="UP000327424"/>
    </source>
</evidence>